<keyword evidence="4 17" id="KW-0732">Signal</keyword>
<evidence type="ECO:0000256" key="10">
    <source>
        <dbReference type="ARBA" id="ARBA00023180"/>
    </source>
</evidence>
<dbReference type="InterPro" id="IPR036772">
    <property type="entry name" value="SRCR-like_dom_sf"/>
</dbReference>
<feature type="compositionally biased region" description="Basic and acidic residues" evidence="16">
    <location>
        <begin position="318"/>
        <end position="327"/>
    </location>
</feature>
<dbReference type="InterPro" id="IPR023415">
    <property type="entry name" value="LDLR_class-A_CS"/>
</dbReference>
<dbReference type="InterPro" id="IPR036055">
    <property type="entry name" value="LDL_receptor-like_sf"/>
</dbReference>
<evidence type="ECO:0000256" key="9">
    <source>
        <dbReference type="ARBA" id="ARBA00023157"/>
    </source>
</evidence>
<reference evidence="21 22" key="1">
    <citation type="submission" date="2021-05" db="EMBL/GenBank/DDBJ databases">
        <authorList>
            <person name="Zahm M."/>
            <person name="Klopp C."/>
            <person name="Cabau C."/>
            <person name="Kuhl H."/>
            <person name="Suciu R."/>
            <person name="Ciorpac M."/>
            <person name="Holostenco D."/>
            <person name="Gessner J."/>
            <person name="Wuertz S."/>
            <person name="Hohne C."/>
            <person name="Stock M."/>
            <person name="Gislard M."/>
            <person name="Lluch J."/>
            <person name="Milhes M."/>
            <person name="Lampietro C."/>
            <person name="Lopez Roques C."/>
            <person name="Donnadieu C."/>
            <person name="Du K."/>
            <person name="Schartl M."/>
            <person name="Guiguen Y."/>
        </authorList>
    </citation>
    <scope>NUCLEOTIDE SEQUENCE [LARGE SCALE GENOMIC DNA]</scope>
    <source>
        <strain evidence="21">Hh-F2</strain>
        <tissue evidence="21">Blood</tissue>
    </source>
</reference>
<dbReference type="Gene3D" id="3.30.60.30">
    <property type="match status" value="1"/>
</dbReference>
<evidence type="ECO:0000259" key="19">
    <source>
        <dbReference type="PROSITE" id="PS50287"/>
    </source>
</evidence>
<evidence type="ECO:0000256" key="8">
    <source>
        <dbReference type="ARBA" id="ARBA00022859"/>
    </source>
</evidence>
<dbReference type="InterPro" id="IPR050127">
    <property type="entry name" value="Serine_Proteases_S1"/>
</dbReference>
<dbReference type="Pfam" id="PF00530">
    <property type="entry name" value="SRCR"/>
    <property type="match status" value="1"/>
</dbReference>
<dbReference type="PRINTS" id="PR00722">
    <property type="entry name" value="CHYMOTRYPSIN"/>
</dbReference>
<dbReference type="InterPro" id="IPR002350">
    <property type="entry name" value="Kazal_dom"/>
</dbReference>
<dbReference type="PANTHER" id="PTHR24264">
    <property type="entry name" value="TRYPSIN-RELATED"/>
    <property type="match status" value="1"/>
</dbReference>
<dbReference type="Gene3D" id="2.40.10.10">
    <property type="entry name" value="Trypsin-like serine proteases"/>
    <property type="match status" value="1"/>
</dbReference>
<dbReference type="CDD" id="cd00112">
    <property type="entry name" value="LDLa"/>
    <property type="match status" value="2"/>
</dbReference>
<dbReference type="SUPFAM" id="SSF57424">
    <property type="entry name" value="LDL receptor-like module"/>
    <property type="match status" value="2"/>
</dbReference>
<dbReference type="SMART" id="SM00202">
    <property type="entry name" value="SR"/>
    <property type="match status" value="1"/>
</dbReference>
<proteinExistence type="predicted"/>
<dbReference type="Gene3D" id="4.10.400.10">
    <property type="entry name" value="Low-density Lipoprotein Receptor"/>
    <property type="match status" value="2"/>
</dbReference>
<evidence type="ECO:0000259" key="18">
    <source>
        <dbReference type="PROSITE" id="PS50240"/>
    </source>
</evidence>
<dbReference type="EMBL" id="JAHFZB010000001">
    <property type="protein sequence ID" value="KAK6493953.1"/>
    <property type="molecule type" value="Genomic_DNA"/>
</dbReference>
<evidence type="ECO:0000256" key="14">
    <source>
        <dbReference type="PROSITE-ProRule" id="PRU00196"/>
    </source>
</evidence>
<keyword evidence="7 15" id="KW-0720">Serine protease</keyword>
<dbReference type="PROSITE" id="PS51465">
    <property type="entry name" value="KAZAL_2"/>
    <property type="match status" value="1"/>
</dbReference>
<dbReference type="InterPro" id="IPR048719">
    <property type="entry name" value="CFAI_KAZAL"/>
</dbReference>
<evidence type="ECO:0000259" key="20">
    <source>
        <dbReference type="PROSITE" id="PS51465"/>
    </source>
</evidence>
<evidence type="ECO:0000256" key="4">
    <source>
        <dbReference type="ARBA" id="ARBA00022729"/>
    </source>
</evidence>
<dbReference type="Gene3D" id="3.10.250.10">
    <property type="entry name" value="SRCR-like domain"/>
    <property type="match status" value="1"/>
</dbReference>
<comment type="subcellular location">
    <subcellularLocation>
        <location evidence="1">Secreted</location>
        <location evidence="1">Extracellular space</location>
    </subcellularLocation>
</comment>
<feature type="domain" description="SRCR" evidence="19">
    <location>
        <begin position="123"/>
        <end position="235"/>
    </location>
</feature>
<feature type="disulfide bond" evidence="14">
    <location>
        <begin position="205"/>
        <end position="215"/>
    </location>
</feature>
<keyword evidence="10" id="KW-0325">Glycoprotein</keyword>
<evidence type="ECO:0000256" key="15">
    <source>
        <dbReference type="RuleBase" id="RU363034"/>
    </source>
</evidence>
<evidence type="ECO:0000256" key="3">
    <source>
        <dbReference type="ARBA" id="ARBA00022670"/>
    </source>
</evidence>
<protein>
    <recommendedName>
        <fullName evidence="12">trypsin</fullName>
        <ecNumber evidence="12">3.4.21.4</ecNumber>
    </recommendedName>
</protein>
<feature type="disulfide bond" evidence="13">
    <location>
        <begin position="260"/>
        <end position="275"/>
    </location>
</feature>
<dbReference type="SUPFAM" id="SSF100895">
    <property type="entry name" value="Kazal-type serine protease inhibitors"/>
    <property type="match status" value="1"/>
</dbReference>
<keyword evidence="9 14" id="KW-1015">Disulfide bond</keyword>
<sequence>MQLVVFHILYIFLLGYGITQETCPERDLTSTIPPTTNATQTTAKPQLEDTYLLNDECLGKKFTYKSCQKVFCPPWMRCIKGDCVCKLPYQCPKGTGSPACATDAKSYRSYCQVKSFECSRGTVKFTHSAADCSNAFYADLDFETVWVKLAKRTEKHLICGDTWKIPAGNTICREKKHEKGAKEVTSVSYSDISNQYSKECINVRCTGLETTLAECTLYNKEKMNNDTKIAKVTCYTENKECSDDEFHCVNGKCIAHNRTCDGVNDCGDLSDELCCKDCRGGFHCRSDVCIPSEAVRDGIEDCLTGEDEQGNSGNIRSSKVEGEKKLPVEGNIRSNKVEGEKKLPVEDNIHSSIVEGEKKLPVEENILSSIVEETKLTRKNISDLTCGINTFRESDSQGARKKRLLGGKVAQRGQIPWQIAIDDEGEINCGGIYIGGCWVLTAAHCVRPKPQLYRIKIGVWNALKVDKDTDSIAVEKVIIHPDYNPTTYQNDIALIEMKNIYHTKECINPNKYIATACVPWSEYLFKPGDKCIISGWGRAKGYERVYVLNWAHIQIIKNCSTIYGHRYYEGMECAGTYDGSVDTCQGDSGGPLVCTHNEVAYVWGIVSWGEKCGVAHYPGVYTKVAHYYEWISHHVGRASISKYNV</sequence>
<organism evidence="21 22">
    <name type="scientific">Huso huso</name>
    <name type="common">Beluga</name>
    <name type="synonym">Acipenser huso</name>
    <dbReference type="NCBI Taxonomy" id="61971"/>
    <lineage>
        <taxon>Eukaryota</taxon>
        <taxon>Metazoa</taxon>
        <taxon>Chordata</taxon>
        <taxon>Craniata</taxon>
        <taxon>Vertebrata</taxon>
        <taxon>Euteleostomi</taxon>
        <taxon>Actinopterygii</taxon>
        <taxon>Chondrostei</taxon>
        <taxon>Acipenseriformes</taxon>
        <taxon>Acipenseridae</taxon>
        <taxon>Huso</taxon>
    </lineage>
</organism>
<dbReference type="InterPro" id="IPR009003">
    <property type="entry name" value="Peptidase_S1_PA"/>
</dbReference>
<dbReference type="SMART" id="SM00192">
    <property type="entry name" value="LDLa"/>
    <property type="match status" value="2"/>
</dbReference>
<keyword evidence="2" id="KW-0964">Secreted</keyword>
<dbReference type="PANTHER" id="PTHR24264:SF83">
    <property type="entry name" value="COMPLEMENT FACTOR I"/>
    <property type="match status" value="1"/>
</dbReference>
<keyword evidence="22" id="KW-1185">Reference proteome</keyword>
<comment type="catalytic activity">
    <reaction evidence="11">
        <text>Preferential cleavage: Arg-|-Xaa, Lys-|-Xaa.</text>
        <dbReference type="EC" id="3.4.21.4"/>
    </reaction>
</comment>
<name>A0ABR1AA05_HUSHU</name>
<evidence type="ECO:0000256" key="11">
    <source>
        <dbReference type="ARBA" id="ARBA00036320"/>
    </source>
</evidence>
<keyword evidence="3 15" id="KW-0645">Protease</keyword>
<feature type="disulfide bond" evidence="13">
    <location>
        <begin position="241"/>
        <end position="253"/>
    </location>
</feature>
<comment type="caution">
    <text evidence="14">Lacks conserved residue(s) required for the propagation of feature annotation.</text>
</comment>
<feature type="signal peptide" evidence="17">
    <location>
        <begin position="1"/>
        <end position="19"/>
    </location>
</feature>
<comment type="caution">
    <text evidence="21">The sequence shown here is derived from an EMBL/GenBank/DDBJ whole genome shotgun (WGS) entry which is preliminary data.</text>
</comment>
<evidence type="ECO:0000313" key="21">
    <source>
        <dbReference type="EMBL" id="KAK6493953.1"/>
    </source>
</evidence>
<gene>
    <name evidence="21" type="ORF">HHUSO_G375</name>
</gene>
<feature type="region of interest" description="Disordered" evidence="16">
    <location>
        <begin position="308"/>
        <end position="330"/>
    </location>
</feature>
<dbReference type="PROSITE" id="PS50287">
    <property type="entry name" value="SRCR_2"/>
    <property type="match status" value="1"/>
</dbReference>
<dbReference type="InterPro" id="IPR001314">
    <property type="entry name" value="Peptidase_S1A"/>
</dbReference>
<dbReference type="InterPro" id="IPR002172">
    <property type="entry name" value="LDrepeatLR_classA_rpt"/>
</dbReference>
<evidence type="ECO:0000256" key="1">
    <source>
        <dbReference type="ARBA" id="ARBA00004239"/>
    </source>
</evidence>
<feature type="chain" id="PRO_5046858325" description="trypsin" evidence="17">
    <location>
        <begin position="20"/>
        <end position="645"/>
    </location>
</feature>
<evidence type="ECO:0000256" key="6">
    <source>
        <dbReference type="ARBA" id="ARBA00022801"/>
    </source>
</evidence>
<dbReference type="SMART" id="SM00020">
    <property type="entry name" value="Tryp_SPc"/>
    <property type="match status" value="1"/>
</dbReference>
<dbReference type="SUPFAM" id="SSF50494">
    <property type="entry name" value="Trypsin-like serine proteases"/>
    <property type="match status" value="1"/>
</dbReference>
<dbReference type="PROSITE" id="PS01209">
    <property type="entry name" value="LDLRA_1"/>
    <property type="match status" value="1"/>
</dbReference>
<dbReference type="InterPro" id="IPR001190">
    <property type="entry name" value="SRCR"/>
</dbReference>
<dbReference type="Pfam" id="PF00089">
    <property type="entry name" value="Trypsin"/>
    <property type="match status" value="1"/>
</dbReference>
<evidence type="ECO:0000313" key="22">
    <source>
        <dbReference type="Proteomes" id="UP001369086"/>
    </source>
</evidence>
<dbReference type="Pfam" id="PF00057">
    <property type="entry name" value="Ldl_recept_a"/>
    <property type="match status" value="2"/>
</dbReference>
<evidence type="ECO:0000256" key="17">
    <source>
        <dbReference type="SAM" id="SignalP"/>
    </source>
</evidence>
<accession>A0ABR1AA05</accession>
<keyword evidence="8" id="KW-0391">Immunity</keyword>
<dbReference type="InterPro" id="IPR003884">
    <property type="entry name" value="FacI_MAC"/>
</dbReference>
<dbReference type="InterPro" id="IPR033116">
    <property type="entry name" value="TRYPSIN_SER"/>
</dbReference>
<evidence type="ECO:0000256" key="12">
    <source>
        <dbReference type="ARBA" id="ARBA00038868"/>
    </source>
</evidence>
<dbReference type="SMART" id="SM00057">
    <property type="entry name" value="FIMAC"/>
    <property type="match status" value="1"/>
</dbReference>
<dbReference type="PROSITE" id="PS50240">
    <property type="entry name" value="TRYPSIN_DOM"/>
    <property type="match status" value="1"/>
</dbReference>
<dbReference type="EC" id="3.4.21.4" evidence="12"/>
<dbReference type="InterPro" id="IPR036058">
    <property type="entry name" value="Kazal_dom_sf"/>
</dbReference>
<evidence type="ECO:0000256" key="5">
    <source>
        <dbReference type="ARBA" id="ARBA00022737"/>
    </source>
</evidence>
<dbReference type="Pfam" id="PF21286">
    <property type="entry name" value="CFAI_FIMAC_N"/>
    <property type="match status" value="1"/>
</dbReference>
<keyword evidence="6 15" id="KW-0378">Hydrolase</keyword>
<dbReference type="Proteomes" id="UP001369086">
    <property type="component" value="Unassembled WGS sequence"/>
</dbReference>
<dbReference type="InterPro" id="IPR043504">
    <property type="entry name" value="Peptidase_S1_PA_chymotrypsin"/>
</dbReference>
<evidence type="ECO:0000256" key="13">
    <source>
        <dbReference type="PROSITE-ProRule" id="PRU00124"/>
    </source>
</evidence>
<dbReference type="CDD" id="cd00190">
    <property type="entry name" value="Tryp_SPc"/>
    <property type="match status" value="1"/>
</dbReference>
<feature type="disulfide bond" evidence="13">
    <location>
        <begin position="248"/>
        <end position="266"/>
    </location>
</feature>
<dbReference type="PROSITE" id="PS00134">
    <property type="entry name" value="TRYPSIN_HIS"/>
    <property type="match status" value="1"/>
</dbReference>
<feature type="domain" description="Kazal-like" evidence="20">
    <location>
        <begin position="84"/>
        <end position="134"/>
    </location>
</feature>
<keyword evidence="5" id="KW-0677">Repeat</keyword>
<dbReference type="Pfam" id="PF21287">
    <property type="entry name" value="Kazal_CFAI"/>
    <property type="match status" value="1"/>
</dbReference>
<dbReference type="InterPro" id="IPR001254">
    <property type="entry name" value="Trypsin_dom"/>
</dbReference>
<evidence type="ECO:0000256" key="2">
    <source>
        <dbReference type="ARBA" id="ARBA00022525"/>
    </source>
</evidence>
<dbReference type="InterPro" id="IPR048722">
    <property type="entry name" value="CFAI_FIMAC_N"/>
</dbReference>
<evidence type="ECO:0000256" key="16">
    <source>
        <dbReference type="SAM" id="MobiDB-lite"/>
    </source>
</evidence>
<dbReference type="SUPFAM" id="SSF56487">
    <property type="entry name" value="SRCR-like"/>
    <property type="match status" value="1"/>
</dbReference>
<dbReference type="PROSITE" id="PS00135">
    <property type="entry name" value="TRYPSIN_SER"/>
    <property type="match status" value="1"/>
</dbReference>
<dbReference type="InterPro" id="IPR018114">
    <property type="entry name" value="TRYPSIN_HIS"/>
</dbReference>
<evidence type="ECO:0000256" key="7">
    <source>
        <dbReference type="ARBA" id="ARBA00022825"/>
    </source>
</evidence>
<feature type="domain" description="Peptidase S1" evidence="18">
    <location>
        <begin position="404"/>
        <end position="636"/>
    </location>
</feature>
<dbReference type="PROSITE" id="PS50068">
    <property type="entry name" value="LDLRA_2"/>
    <property type="match status" value="1"/>
</dbReference>